<proteinExistence type="predicted"/>
<organism evidence="1 2">
    <name type="scientific">Pisolithus microcarpus 441</name>
    <dbReference type="NCBI Taxonomy" id="765257"/>
    <lineage>
        <taxon>Eukaryota</taxon>
        <taxon>Fungi</taxon>
        <taxon>Dikarya</taxon>
        <taxon>Basidiomycota</taxon>
        <taxon>Agaricomycotina</taxon>
        <taxon>Agaricomycetes</taxon>
        <taxon>Agaricomycetidae</taxon>
        <taxon>Boletales</taxon>
        <taxon>Sclerodermatineae</taxon>
        <taxon>Pisolithaceae</taxon>
        <taxon>Pisolithus</taxon>
    </lineage>
</organism>
<evidence type="ECO:0000313" key="2">
    <source>
        <dbReference type="Proteomes" id="UP000054018"/>
    </source>
</evidence>
<gene>
    <name evidence="1" type="ORF">PISMIDRAFT_122370</name>
</gene>
<name>A0A0C9YMZ1_9AGAM</name>
<reference evidence="2" key="2">
    <citation type="submission" date="2015-01" db="EMBL/GenBank/DDBJ databases">
        <title>Evolutionary Origins and Diversification of the Mycorrhizal Mutualists.</title>
        <authorList>
            <consortium name="DOE Joint Genome Institute"/>
            <consortium name="Mycorrhizal Genomics Consortium"/>
            <person name="Kohler A."/>
            <person name="Kuo A."/>
            <person name="Nagy L.G."/>
            <person name="Floudas D."/>
            <person name="Copeland A."/>
            <person name="Barry K.W."/>
            <person name="Cichocki N."/>
            <person name="Veneault-Fourrey C."/>
            <person name="LaButti K."/>
            <person name="Lindquist E.A."/>
            <person name="Lipzen A."/>
            <person name="Lundell T."/>
            <person name="Morin E."/>
            <person name="Murat C."/>
            <person name="Riley R."/>
            <person name="Ohm R."/>
            <person name="Sun H."/>
            <person name="Tunlid A."/>
            <person name="Henrissat B."/>
            <person name="Grigoriev I.V."/>
            <person name="Hibbett D.S."/>
            <person name="Martin F."/>
        </authorList>
    </citation>
    <scope>NUCLEOTIDE SEQUENCE [LARGE SCALE GENOMIC DNA]</scope>
    <source>
        <strain evidence="2">441</strain>
    </source>
</reference>
<dbReference type="AlphaFoldDB" id="A0A0C9YMZ1"/>
<keyword evidence="2" id="KW-1185">Reference proteome</keyword>
<dbReference type="EMBL" id="KN834181">
    <property type="protein sequence ID" value="KIK11627.1"/>
    <property type="molecule type" value="Genomic_DNA"/>
</dbReference>
<dbReference type="HOGENOM" id="CLU_2489473_0_0_1"/>
<dbReference type="Proteomes" id="UP000054018">
    <property type="component" value="Unassembled WGS sequence"/>
</dbReference>
<reference evidence="1 2" key="1">
    <citation type="submission" date="2014-04" db="EMBL/GenBank/DDBJ databases">
        <authorList>
            <consortium name="DOE Joint Genome Institute"/>
            <person name="Kuo A."/>
            <person name="Kohler A."/>
            <person name="Costa M.D."/>
            <person name="Nagy L.G."/>
            <person name="Floudas D."/>
            <person name="Copeland A."/>
            <person name="Barry K.W."/>
            <person name="Cichocki N."/>
            <person name="Veneault-Fourrey C."/>
            <person name="LaButti K."/>
            <person name="Lindquist E.A."/>
            <person name="Lipzen A."/>
            <person name="Lundell T."/>
            <person name="Morin E."/>
            <person name="Murat C."/>
            <person name="Sun H."/>
            <person name="Tunlid A."/>
            <person name="Henrissat B."/>
            <person name="Grigoriev I.V."/>
            <person name="Hibbett D.S."/>
            <person name="Martin F."/>
            <person name="Nordberg H.P."/>
            <person name="Cantor M.N."/>
            <person name="Hua S.X."/>
        </authorList>
    </citation>
    <scope>NUCLEOTIDE SEQUENCE [LARGE SCALE GENOMIC DNA]</scope>
    <source>
        <strain evidence="1 2">441</strain>
    </source>
</reference>
<protein>
    <submittedName>
        <fullName evidence="1">Uncharacterized protein</fullName>
    </submittedName>
</protein>
<sequence>MNAGEHDLAYERLPWYTLEKDLKKHGWALVNWPAGVLRKRGNRGIHDLSAVEVNSLYEAITCPEESRRPRICRCPSTLIGIYGEFHRYVYSLRSC</sequence>
<dbReference type="OrthoDB" id="2688041at2759"/>
<evidence type="ECO:0000313" key="1">
    <source>
        <dbReference type="EMBL" id="KIK11627.1"/>
    </source>
</evidence>
<accession>A0A0C9YMZ1</accession>